<keyword evidence="8" id="KW-1185">Reference proteome</keyword>
<evidence type="ECO:0000256" key="5">
    <source>
        <dbReference type="ARBA" id="ARBA00022840"/>
    </source>
</evidence>
<dbReference type="Pfam" id="PF00005">
    <property type="entry name" value="ABC_tran"/>
    <property type="match status" value="1"/>
</dbReference>
<name>A0A1I3W2K9_9RHOB</name>
<dbReference type="SUPFAM" id="SSF52540">
    <property type="entry name" value="P-loop containing nucleoside triphosphate hydrolases"/>
    <property type="match status" value="1"/>
</dbReference>
<comment type="similarity">
    <text evidence="1">Belongs to the ABC transporter superfamily.</text>
</comment>
<feature type="domain" description="ABC transporter" evidence="6">
    <location>
        <begin position="9"/>
        <end position="242"/>
    </location>
</feature>
<dbReference type="InterPro" id="IPR003439">
    <property type="entry name" value="ABC_transporter-like_ATP-bd"/>
</dbReference>
<dbReference type="SMART" id="SM00382">
    <property type="entry name" value="AAA"/>
    <property type="match status" value="1"/>
</dbReference>
<dbReference type="EMBL" id="FORH01000008">
    <property type="protein sequence ID" value="SFK00877.1"/>
    <property type="molecule type" value="Genomic_DNA"/>
</dbReference>
<keyword evidence="4" id="KW-0547">Nucleotide-binding</keyword>
<dbReference type="PANTHER" id="PTHR42711:SF5">
    <property type="entry name" value="ABC TRANSPORTER ATP-BINDING PROTEIN NATA"/>
    <property type="match status" value="1"/>
</dbReference>
<protein>
    <submittedName>
        <fullName evidence="7">ABC-2 type transport system ATP-binding protein</fullName>
    </submittedName>
</protein>
<evidence type="ECO:0000256" key="3">
    <source>
        <dbReference type="ARBA" id="ARBA00022458"/>
    </source>
</evidence>
<organism evidence="7 8">
    <name type="scientific">Celeribacter neptunius</name>
    <dbReference type="NCBI Taxonomy" id="588602"/>
    <lineage>
        <taxon>Bacteria</taxon>
        <taxon>Pseudomonadati</taxon>
        <taxon>Pseudomonadota</taxon>
        <taxon>Alphaproteobacteria</taxon>
        <taxon>Rhodobacterales</taxon>
        <taxon>Roseobacteraceae</taxon>
        <taxon>Celeribacter</taxon>
    </lineage>
</organism>
<dbReference type="GO" id="GO:0005524">
    <property type="term" value="F:ATP binding"/>
    <property type="evidence" value="ECO:0007669"/>
    <property type="project" value="UniProtKB-KW"/>
</dbReference>
<evidence type="ECO:0000256" key="1">
    <source>
        <dbReference type="ARBA" id="ARBA00005417"/>
    </source>
</evidence>
<evidence type="ECO:0000256" key="2">
    <source>
        <dbReference type="ARBA" id="ARBA00022448"/>
    </source>
</evidence>
<dbReference type="InterPro" id="IPR022467">
    <property type="entry name" value="ABC_transprt_ATP-bd_su_PQQ"/>
</dbReference>
<dbReference type="GO" id="GO:0016887">
    <property type="term" value="F:ATP hydrolysis activity"/>
    <property type="evidence" value="ECO:0007669"/>
    <property type="project" value="InterPro"/>
</dbReference>
<dbReference type="InterPro" id="IPR003593">
    <property type="entry name" value="AAA+_ATPase"/>
</dbReference>
<keyword evidence="5 7" id="KW-0067">ATP-binding</keyword>
<sequence length="262" mass="29058">MSRTGMNTLEVSDLSYRYGEKQALKDVSFRLHEGHFTALLGPNGAGKSTLFALLTRLFVSDQGRINIAGHDLARSPRAALSKIGVVFQQPTLDLDMSVMMNMRYFAALHGIKGRDAARRIDQALERLDMRERAGERVRSLNGGHRRRMEIARALLHEPAVLMLDEATVGLDFKSRRAIVDHVHDLADAGLTVFWATHLVDEIRTEDADSDDVIVLHQGRVLAHEPAADLRGTQSLADRFMEMTDTESPADAETIESSAEALT</sequence>
<dbReference type="InterPro" id="IPR027417">
    <property type="entry name" value="P-loop_NTPase"/>
</dbReference>
<dbReference type="AlphaFoldDB" id="A0A1I3W2K9"/>
<dbReference type="STRING" id="588602.SAMN04487991_3507"/>
<evidence type="ECO:0000313" key="8">
    <source>
        <dbReference type="Proteomes" id="UP000199630"/>
    </source>
</evidence>
<reference evidence="8" key="1">
    <citation type="submission" date="2016-10" db="EMBL/GenBank/DDBJ databases">
        <authorList>
            <person name="Varghese N."/>
            <person name="Submissions S."/>
        </authorList>
    </citation>
    <scope>NUCLEOTIDE SEQUENCE [LARGE SCALE GENOMIC DNA]</scope>
    <source>
        <strain evidence="8">DSM 26471</strain>
    </source>
</reference>
<keyword evidence="2" id="KW-0813">Transport</keyword>
<dbReference type="PANTHER" id="PTHR42711">
    <property type="entry name" value="ABC TRANSPORTER ATP-BINDING PROTEIN"/>
    <property type="match status" value="1"/>
</dbReference>
<keyword evidence="3" id="KW-0536">Nodulation</keyword>
<dbReference type="NCBIfam" id="TIGR03864">
    <property type="entry name" value="PQQ_ABC_ATP"/>
    <property type="match status" value="1"/>
</dbReference>
<dbReference type="Proteomes" id="UP000199630">
    <property type="component" value="Unassembled WGS sequence"/>
</dbReference>
<evidence type="ECO:0000256" key="4">
    <source>
        <dbReference type="ARBA" id="ARBA00022741"/>
    </source>
</evidence>
<accession>A0A1I3W2K9</accession>
<evidence type="ECO:0000313" key="7">
    <source>
        <dbReference type="EMBL" id="SFK00877.1"/>
    </source>
</evidence>
<dbReference type="InterPro" id="IPR050763">
    <property type="entry name" value="ABC_transporter_ATP-binding"/>
</dbReference>
<evidence type="ECO:0000259" key="6">
    <source>
        <dbReference type="PROSITE" id="PS50893"/>
    </source>
</evidence>
<proteinExistence type="inferred from homology"/>
<gene>
    <name evidence="7" type="ORF">SAMN04487991_3507</name>
</gene>
<dbReference type="Gene3D" id="3.40.50.300">
    <property type="entry name" value="P-loop containing nucleotide triphosphate hydrolases"/>
    <property type="match status" value="1"/>
</dbReference>
<dbReference type="PROSITE" id="PS50893">
    <property type="entry name" value="ABC_TRANSPORTER_2"/>
    <property type="match status" value="1"/>
</dbReference>